<proteinExistence type="predicted"/>
<protein>
    <submittedName>
        <fullName evidence="1">Uncharacterized protein</fullName>
    </submittedName>
</protein>
<name>A0A0F5HJH3_BACTR</name>
<sequence>MAFTCSIRFSSFVWDISLYPEGKKLGIACMHHPLVSLL</sequence>
<dbReference type="EMBL" id="JWIR02000062">
    <property type="protein sequence ID" value="KKB36277.1"/>
    <property type="molecule type" value="Genomic_DNA"/>
</dbReference>
<accession>A0A0F5HTU4</accession>
<evidence type="ECO:0000313" key="1">
    <source>
        <dbReference type="EMBL" id="KKB36277.1"/>
    </source>
</evidence>
<gene>
    <name evidence="1" type="ORF">QY95_03141</name>
</gene>
<dbReference type="STRING" id="1221996.QY95_03141"/>
<accession>A0A0F5HJH3</accession>
<reference evidence="1" key="1">
    <citation type="submission" date="2015-02" db="EMBL/GenBank/DDBJ databases">
        <title>Genome Assembly of Bacillaceae bacterium MTCC 8252.</title>
        <authorList>
            <person name="Verma A."/>
            <person name="Khatri I."/>
            <person name="Mual P."/>
            <person name="Subramanian S."/>
            <person name="Krishnamurthi S."/>
        </authorList>
    </citation>
    <scope>NUCLEOTIDE SEQUENCE [LARGE SCALE GENOMIC DNA]</scope>
    <source>
        <strain evidence="1">MTCC 8252</strain>
    </source>
</reference>
<dbReference type="Proteomes" id="UP000031563">
    <property type="component" value="Unassembled WGS sequence"/>
</dbReference>
<organism evidence="1 2">
    <name type="scientific">Bacillus thermotolerans</name>
    <name type="common">Quasibacillus thermotolerans</name>
    <dbReference type="NCBI Taxonomy" id="1221996"/>
    <lineage>
        <taxon>Bacteria</taxon>
        <taxon>Bacillati</taxon>
        <taxon>Bacillota</taxon>
        <taxon>Bacilli</taxon>
        <taxon>Bacillales</taxon>
        <taxon>Bacillaceae</taxon>
        <taxon>Bacillus</taxon>
    </lineage>
</organism>
<evidence type="ECO:0000313" key="2">
    <source>
        <dbReference type="Proteomes" id="UP000031563"/>
    </source>
</evidence>
<dbReference type="AlphaFoldDB" id="A0A0F5HJH3"/>
<keyword evidence="2" id="KW-1185">Reference proteome</keyword>
<comment type="caution">
    <text evidence="1">The sequence shown here is derived from an EMBL/GenBank/DDBJ whole genome shotgun (WGS) entry which is preliminary data.</text>
</comment>